<keyword evidence="1" id="KW-0808">Transferase</keyword>
<comment type="caution">
    <text evidence="1">The sequence shown here is derived from an EMBL/GenBank/DDBJ whole genome shotgun (WGS) entry which is preliminary data.</text>
</comment>
<proteinExistence type="predicted"/>
<dbReference type="Proteomes" id="UP000814033">
    <property type="component" value="Unassembled WGS sequence"/>
</dbReference>
<evidence type="ECO:0000313" key="1">
    <source>
        <dbReference type="EMBL" id="KAI0047800.1"/>
    </source>
</evidence>
<organism evidence="1 2">
    <name type="scientific">Auriscalpium vulgare</name>
    <dbReference type="NCBI Taxonomy" id="40419"/>
    <lineage>
        <taxon>Eukaryota</taxon>
        <taxon>Fungi</taxon>
        <taxon>Dikarya</taxon>
        <taxon>Basidiomycota</taxon>
        <taxon>Agaricomycotina</taxon>
        <taxon>Agaricomycetes</taxon>
        <taxon>Russulales</taxon>
        <taxon>Auriscalpiaceae</taxon>
        <taxon>Auriscalpium</taxon>
    </lineage>
</organism>
<reference evidence="1" key="2">
    <citation type="journal article" date="2022" name="New Phytol.">
        <title>Evolutionary transition to the ectomycorrhizal habit in the genomes of a hyperdiverse lineage of mushroom-forming fungi.</title>
        <authorList>
            <person name="Looney B."/>
            <person name="Miyauchi S."/>
            <person name="Morin E."/>
            <person name="Drula E."/>
            <person name="Courty P.E."/>
            <person name="Kohler A."/>
            <person name="Kuo A."/>
            <person name="LaButti K."/>
            <person name="Pangilinan J."/>
            <person name="Lipzen A."/>
            <person name="Riley R."/>
            <person name="Andreopoulos W."/>
            <person name="He G."/>
            <person name="Johnson J."/>
            <person name="Nolan M."/>
            <person name="Tritt A."/>
            <person name="Barry K.W."/>
            <person name="Grigoriev I.V."/>
            <person name="Nagy L.G."/>
            <person name="Hibbett D."/>
            <person name="Henrissat B."/>
            <person name="Matheny P.B."/>
            <person name="Labbe J."/>
            <person name="Martin F.M."/>
        </authorList>
    </citation>
    <scope>NUCLEOTIDE SEQUENCE</scope>
    <source>
        <strain evidence="1">FP105234-sp</strain>
    </source>
</reference>
<dbReference type="EMBL" id="MU275897">
    <property type="protein sequence ID" value="KAI0047800.1"/>
    <property type="molecule type" value="Genomic_DNA"/>
</dbReference>
<sequence>MLNVSQFAILLPLRLLPWPWARSWHNTGVRLSKGAFGTLLILMCQWFAPTRLVVTFEQEGPGALTEEQIKDVVQHDDSGRVQLNLPQKAVIIANHQMYADWWYAWCLCYFMGTHRDIFIVLKKSLKWLPVIGWGMQFFDFIFLARSWAADRLYLVEKLASLGRHAEERDTPFTFVLYPEGTLYSADTRPISKKYADKIGIPDLNYALLPRSTGLLYSLRALAPRIPNLQLIDITVAYPGIEPFGYGQSYYTLRSIFVDRVPPPAVHMHIRVFDVTHGVPIGDVSQTNPAALPSGSSDAAQQPLEVEVPEAERETFDLWLRERWHEKDAFLAHYLEAHTFSPSLEKSPPTVIPLELKHYREVLDAFAFFVPAVLGYFGSKL</sequence>
<keyword evidence="1" id="KW-0012">Acyltransferase</keyword>
<protein>
    <submittedName>
        <fullName evidence="1">Acyltransferase-domain-containing protein</fullName>
    </submittedName>
</protein>
<gene>
    <name evidence="1" type="ORF">FA95DRAFT_1558682</name>
</gene>
<name>A0ACB8RV30_9AGAM</name>
<keyword evidence="2" id="KW-1185">Reference proteome</keyword>
<accession>A0ACB8RV30</accession>
<reference evidence="1" key="1">
    <citation type="submission" date="2021-02" db="EMBL/GenBank/DDBJ databases">
        <authorList>
            <consortium name="DOE Joint Genome Institute"/>
            <person name="Ahrendt S."/>
            <person name="Looney B.P."/>
            <person name="Miyauchi S."/>
            <person name="Morin E."/>
            <person name="Drula E."/>
            <person name="Courty P.E."/>
            <person name="Chicoki N."/>
            <person name="Fauchery L."/>
            <person name="Kohler A."/>
            <person name="Kuo A."/>
            <person name="Labutti K."/>
            <person name="Pangilinan J."/>
            <person name="Lipzen A."/>
            <person name="Riley R."/>
            <person name="Andreopoulos W."/>
            <person name="He G."/>
            <person name="Johnson J."/>
            <person name="Barry K.W."/>
            <person name="Grigoriev I.V."/>
            <person name="Nagy L."/>
            <person name="Hibbett D."/>
            <person name="Henrissat B."/>
            <person name="Matheny P.B."/>
            <person name="Labbe J."/>
            <person name="Martin F."/>
        </authorList>
    </citation>
    <scope>NUCLEOTIDE SEQUENCE</scope>
    <source>
        <strain evidence="1">FP105234-sp</strain>
    </source>
</reference>
<evidence type="ECO:0000313" key="2">
    <source>
        <dbReference type="Proteomes" id="UP000814033"/>
    </source>
</evidence>